<comment type="similarity">
    <text evidence="7 9">Belongs to the Maf family. YceF subfamily.</text>
</comment>
<feature type="site" description="Important for substrate specificity" evidence="9">
    <location>
        <position position="167"/>
    </location>
</feature>
<dbReference type="KEGG" id="tse:THMIRHAS_16440"/>
<accession>A0A6F8PVW5</accession>
<keyword evidence="11" id="KW-1185">Reference proteome</keyword>
<comment type="cofactor">
    <cofactor evidence="9">
        <name>a divalent metal cation</name>
        <dbReference type="ChEBI" id="CHEBI:60240"/>
    </cofactor>
</comment>
<reference evidence="11" key="1">
    <citation type="submission" date="2019-11" db="EMBL/GenBank/DDBJ databases">
        <title>Isolation and characterization of two novel species in the genus Thiomicrorhabdus.</title>
        <authorList>
            <person name="Mochizuki J."/>
            <person name="Kojima H."/>
            <person name="Fukui M."/>
        </authorList>
    </citation>
    <scope>NUCLEOTIDE SEQUENCE [LARGE SCALE GENOMIC DNA]</scope>
    <source>
        <strain evidence="11">aks77</strain>
    </source>
</reference>
<sequence length="216" mass="23995">MQDTHRLSTRHPQLLPLVLASTSIYRQQMLQKLQLPFMTCKPEVDEAPLANESTQQMVQRLSLAKALAPAPAFPDHLIIGSDQSAVLNDHPLGKPHTFSNAKAQLQSFSGKTITFYTGLAVVNTKTGDYYEKLDVTKVVFRTLSEQVIENYLTIEQPLKCAGSFKSEGLGITLFERIESRDPNALIGLPLIALTDIFYEMGVELPLAPQNTHNDTE</sequence>
<dbReference type="GO" id="GO:0009117">
    <property type="term" value="P:nucleotide metabolic process"/>
    <property type="evidence" value="ECO:0007669"/>
    <property type="project" value="UniProtKB-KW"/>
</dbReference>
<evidence type="ECO:0000256" key="6">
    <source>
        <dbReference type="ARBA" id="ARBA00053369"/>
    </source>
</evidence>
<dbReference type="HAMAP" id="MF_00528">
    <property type="entry name" value="Maf"/>
    <property type="match status" value="1"/>
</dbReference>
<dbReference type="InterPro" id="IPR003697">
    <property type="entry name" value="Maf-like"/>
</dbReference>
<keyword evidence="4 9" id="KW-0546">Nucleotide metabolism</keyword>
<feature type="site" description="Important for substrate specificity" evidence="9">
    <location>
        <position position="83"/>
    </location>
</feature>
<dbReference type="Gene3D" id="3.90.950.10">
    <property type="match status" value="1"/>
</dbReference>
<dbReference type="Proteomes" id="UP000501726">
    <property type="component" value="Chromosome"/>
</dbReference>
<feature type="site" description="Important for substrate specificity" evidence="9">
    <location>
        <position position="25"/>
    </location>
</feature>
<evidence type="ECO:0000256" key="8">
    <source>
        <dbReference type="ARBA" id="ARBA00068163"/>
    </source>
</evidence>
<evidence type="ECO:0000256" key="4">
    <source>
        <dbReference type="ARBA" id="ARBA00023080"/>
    </source>
</evidence>
<dbReference type="GO" id="GO:0005737">
    <property type="term" value="C:cytoplasm"/>
    <property type="evidence" value="ECO:0007669"/>
    <property type="project" value="UniProtKB-SubCell"/>
</dbReference>
<protein>
    <recommendedName>
        <fullName evidence="8 9">7-methyl-GTP pyrophosphatase</fullName>
        <shortName evidence="9">m(7)GTP pyrophosphatase</shortName>
        <ecNumber evidence="9">3.6.1.-</ecNumber>
    </recommendedName>
</protein>
<organism evidence="10 11">
    <name type="scientific">Thiosulfatimonas sediminis</name>
    <dbReference type="NCBI Taxonomy" id="2675054"/>
    <lineage>
        <taxon>Bacteria</taxon>
        <taxon>Pseudomonadati</taxon>
        <taxon>Pseudomonadota</taxon>
        <taxon>Gammaproteobacteria</taxon>
        <taxon>Thiotrichales</taxon>
        <taxon>Piscirickettsiaceae</taxon>
        <taxon>Thiosulfatimonas</taxon>
    </lineage>
</organism>
<dbReference type="EC" id="3.6.1.-" evidence="9"/>
<comment type="subcellular location">
    <subcellularLocation>
        <location evidence="1 9">Cytoplasm</location>
    </subcellularLocation>
</comment>
<name>A0A6F8PVW5_9GAMM</name>
<evidence type="ECO:0000256" key="7">
    <source>
        <dbReference type="ARBA" id="ARBA00060749"/>
    </source>
</evidence>
<dbReference type="FunFam" id="3.90.950.10:FF:000005">
    <property type="entry name" value="7-methyl-GTP pyrophosphatase"/>
    <property type="match status" value="1"/>
</dbReference>
<dbReference type="AlphaFoldDB" id="A0A6F8PVW5"/>
<dbReference type="CDD" id="cd00555">
    <property type="entry name" value="Maf"/>
    <property type="match status" value="1"/>
</dbReference>
<dbReference type="SUPFAM" id="SSF52972">
    <property type="entry name" value="ITPase-like"/>
    <property type="match status" value="1"/>
</dbReference>
<dbReference type="RefSeq" id="WP_173272724.1">
    <property type="nucleotide sequence ID" value="NZ_AP021889.1"/>
</dbReference>
<comment type="function">
    <text evidence="6 9">Nucleoside triphosphate pyrophosphatase that hydrolyzes 7-methyl-GTP (m(7)GTP). May have a dual role in cell division arrest and in preventing the incorporation of modified nucleotides into cellular nucleic acids.</text>
</comment>
<dbReference type="GO" id="GO:0047429">
    <property type="term" value="F:nucleoside triphosphate diphosphatase activity"/>
    <property type="evidence" value="ECO:0007669"/>
    <property type="project" value="InterPro"/>
</dbReference>
<dbReference type="InterPro" id="IPR029001">
    <property type="entry name" value="ITPase-like_fam"/>
</dbReference>
<dbReference type="NCBIfam" id="TIGR00172">
    <property type="entry name" value="maf"/>
    <property type="match status" value="1"/>
</dbReference>
<evidence type="ECO:0000256" key="9">
    <source>
        <dbReference type="HAMAP-Rule" id="MF_00528"/>
    </source>
</evidence>
<dbReference type="PANTHER" id="PTHR43213:SF10">
    <property type="entry name" value="7-METHYL-GTP PYROPHOSPHATASE"/>
    <property type="match status" value="1"/>
</dbReference>
<evidence type="ECO:0000256" key="2">
    <source>
        <dbReference type="ARBA" id="ARBA00022490"/>
    </source>
</evidence>
<comment type="catalytic activity">
    <reaction evidence="5 9">
        <text>N(7)-methyl-GTP + H2O = N(7)-methyl-GMP + diphosphate + H(+)</text>
        <dbReference type="Rhea" id="RHEA:58744"/>
        <dbReference type="ChEBI" id="CHEBI:15377"/>
        <dbReference type="ChEBI" id="CHEBI:15378"/>
        <dbReference type="ChEBI" id="CHEBI:33019"/>
        <dbReference type="ChEBI" id="CHEBI:58285"/>
        <dbReference type="ChEBI" id="CHEBI:87133"/>
    </reaction>
</comment>
<proteinExistence type="inferred from homology"/>
<feature type="active site" description="Proton acceptor" evidence="9">
    <location>
        <position position="82"/>
    </location>
</feature>
<dbReference type="EMBL" id="AP021889">
    <property type="protein sequence ID" value="BBP46271.1"/>
    <property type="molecule type" value="Genomic_DNA"/>
</dbReference>
<gene>
    <name evidence="10" type="ORF">THMIRHAS_16440</name>
</gene>
<dbReference type="PIRSF" id="PIRSF006305">
    <property type="entry name" value="Maf"/>
    <property type="match status" value="1"/>
</dbReference>
<evidence type="ECO:0000313" key="11">
    <source>
        <dbReference type="Proteomes" id="UP000501726"/>
    </source>
</evidence>
<evidence type="ECO:0000256" key="5">
    <source>
        <dbReference type="ARBA" id="ARBA00050213"/>
    </source>
</evidence>
<evidence type="ECO:0000256" key="1">
    <source>
        <dbReference type="ARBA" id="ARBA00004496"/>
    </source>
</evidence>
<dbReference type="Pfam" id="PF02545">
    <property type="entry name" value="Maf"/>
    <property type="match status" value="1"/>
</dbReference>
<dbReference type="PANTHER" id="PTHR43213">
    <property type="entry name" value="BIFUNCTIONAL DTTP/UTP PYROPHOSPHATASE/METHYLTRANSFERASE PROTEIN-RELATED"/>
    <property type="match status" value="1"/>
</dbReference>
<keyword evidence="2 9" id="KW-0963">Cytoplasm</keyword>
<evidence type="ECO:0000256" key="3">
    <source>
        <dbReference type="ARBA" id="ARBA00022801"/>
    </source>
</evidence>
<keyword evidence="3 9" id="KW-0378">Hydrolase</keyword>
<evidence type="ECO:0000313" key="10">
    <source>
        <dbReference type="EMBL" id="BBP46271.1"/>
    </source>
</evidence>
<comment type="caution">
    <text evidence="9">Lacks conserved residue(s) required for the propagation of feature annotation.</text>
</comment>